<name>A0A5J1FHI2_SALET</name>
<reference evidence="1" key="1">
    <citation type="submission" date="2019-10" db="EMBL/GenBank/DDBJ databases">
        <authorList>
            <person name="Ashton P.M."/>
            <person name="Dallman T."/>
            <person name="Nair S."/>
            <person name="De Pinna E."/>
            <person name="Peters T."/>
            <person name="Grant K."/>
        </authorList>
    </citation>
    <scope>NUCLEOTIDE SEQUENCE</scope>
    <source>
        <strain evidence="1">810119</strain>
    </source>
</reference>
<comment type="caution">
    <text evidence="1">The sequence shown here is derived from an EMBL/GenBank/DDBJ whole genome shotgun (WGS) entry which is preliminary data.</text>
</comment>
<dbReference type="EMBL" id="AALIQJ010000053">
    <property type="protein sequence ID" value="EDA0177567.1"/>
    <property type="molecule type" value="Genomic_DNA"/>
</dbReference>
<proteinExistence type="predicted"/>
<sequence length="170" mass="20021">MKIEHTTVMIDKSLDDAIMDLKRREKIKRTNDNFIAMLKGEKNIVSFEAAQEADFEMAEAIMNYDLTKKKENIIEHLINDYWSSREKSKFFISRIKNDSSKYLFGKNNKNEGFYLVWNNNAVRDLTKDIYQDIIKEGKHFNLSNKYHVFATGMLIGRKNITFYKTGNDIV</sequence>
<evidence type="ECO:0000313" key="1">
    <source>
        <dbReference type="EMBL" id="EDA0177567.1"/>
    </source>
</evidence>
<accession>A0A5J1FHI2</accession>
<organism evidence="1">
    <name type="scientific">Salmonella enterica subsp. enterica serovar Braenderup</name>
    <dbReference type="NCBI Taxonomy" id="149391"/>
    <lineage>
        <taxon>Bacteria</taxon>
        <taxon>Pseudomonadati</taxon>
        <taxon>Pseudomonadota</taxon>
        <taxon>Gammaproteobacteria</taxon>
        <taxon>Enterobacterales</taxon>
        <taxon>Enterobacteriaceae</taxon>
        <taxon>Salmonella</taxon>
    </lineage>
</organism>
<dbReference type="AlphaFoldDB" id="A0A5J1FHI2"/>
<protein>
    <submittedName>
        <fullName evidence="1">Uncharacterized protein</fullName>
    </submittedName>
</protein>
<gene>
    <name evidence="1" type="ORF">F9G64_22325</name>
</gene>